<comment type="caution">
    <text evidence="2">The sequence shown here is derived from an EMBL/GenBank/DDBJ whole genome shotgun (WGS) entry which is preliminary data.</text>
</comment>
<keyword evidence="3" id="KW-1185">Reference proteome</keyword>
<evidence type="ECO:0000313" key="3">
    <source>
        <dbReference type="Proteomes" id="UP000011591"/>
    </source>
</evidence>
<dbReference type="Proteomes" id="UP000011591">
    <property type="component" value="Unassembled WGS sequence"/>
</dbReference>
<feature type="region of interest" description="Disordered" evidence="1">
    <location>
        <begin position="1"/>
        <end position="21"/>
    </location>
</feature>
<dbReference type="OrthoDB" id="200086at2157"/>
<evidence type="ECO:0000313" key="2">
    <source>
        <dbReference type="EMBL" id="ELZ05758.1"/>
    </source>
</evidence>
<accession>M0B660</accession>
<proteinExistence type="predicted"/>
<organism evidence="2 3">
    <name type="scientific">Natrialba aegyptia DSM 13077</name>
    <dbReference type="NCBI Taxonomy" id="1227491"/>
    <lineage>
        <taxon>Archaea</taxon>
        <taxon>Methanobacteriati</taxon>
        <taxon>Methanobacteriota</taxon>
        <taxon>Stenosarchaea group</taxon>
        <taxon>Halobacteria</taxon>
        <taxon>Halobacteriales</taxon>
        <taxon>Natrialbaceae</taxon>
        <taxon>Natrialba</taxon>
    </lineage>
</organism>
<protein>
    <submittedName>
        <fullName evidence="2">Uncharacterized protein</fullName>
    </submittedName>
</protein>
<sequence length="205" mass="23957">MSESSTNQTGERGAQHPHAPHWFEFNQINDLPNDWSFEVLEWNNDPEADGVDDRGEAEVVRDDHRFVVTTWLQPRDRTHDRYWSVAYETVNQDGEPEPLSFHISKSQSIARNNLGHARDVIDSNETEPHVLVREHNDGPRETFEYPTEHMAEKAADLQIELKIDNDDRDYLVTVHSKAEWEHQLELERSLQTDTDRLRGEFDGEE</sequence>
<evidence type="ECO:0000256" key="1">
    <source>
        <dbReference type="SAM" id="MobiDB-lite"/>
    </source>
</evidence>
<name>M0B660_9EURY</name>
<feature type="compositionally biased region" description="Polar residues" evidence="1">
    <location>
        <begin position="1"/>
        <end position="10"/>
    </location>
</feature>
<dbReference type="EMBL" id="AOIP01000022">
    <property type="protein sequence ID" value="ELZ05758.1"/>
    <property type="molecule type" value="Genomic_DNA"/>
</dbReference>
<dbReference type="RefSeq" id="WP_006665501.1">
    <property type="nucleotide sequence ID" value="NZ_AOIP01000022.1"/>
</dbReference>
<dbReference type="AlphaFoldDB" id="M0B660"/>
<gene>
    <name evidence="2" type="ORF">C480_10185</name>
</gene>
<dbReference type="PATRIC" id="fig|1227491.4.peg.2095"/>
<reference evidence="2 3" key="1">
    <citation type="journal article" date="2014" name="PLoS Genet.">
        <title>Phylogenetically driven sequencing of extremely halophilic archaea reveals strategies for static and dynamic osmo-response.</title>
        <authorList>
            <person name="Becker E.A."/>
            <person name="Seitzer P.M."/>
            <person name="Tritt A."/>
            <person name="Larsen D."/>
            <person name="Krusor M."/>
            <person name="Yao A.I."/>
            <person name="Wu D."/>
            <person name="Madern D."/>
            <person name="Eisen J.A."/>
            <person name="Darling A.E."/>
            <person name="Facciotti M.T."/>
        </authorList>
    </citation>
    <scope>NUCLEOTIDE SEQUENCE [LARGE SCALE GENOMIC DNA]</scope>
    <source>
        <strain evidence="2 3">DSM 13077</strain>
    </source>
</reference>